<gene>
    <name evidence="12" type="ORF">AZF04_19215</name>
</gene>
<dbReference type="STRING" id="519424.AZF04_19215"/>
<dbReference type="NCBIfam" id="TIGR00187">
    <property type="entry name" value="ribE"/>
    <property type="match status" value="1"/>
</dbReference>
<evidence type="ECO:0000256" key="4">
    <source>
        <dbReference type="ARBA" id="ARBA00012827"/>
    </source>
</evidence>
<dbReference type="EMBL" id="LTAO01000016">
    <property type="protein sequence ID" value="KYG30727.1"/>
    <property type="molecule type" value="Genomic_DNA"/>
</dbReference>
<proteinExistence type="predicted"/>
<evidence type="ECO:0000313" key="13">
    <source>
        <dbReference type="Proteomes" id="UP000075806"/>
    </source>
</evidence>
<dbReference type="NCBIfam" id="NF006767">
    <property type="entry name" value="PRK09289.1"/>
    <property type="match status" value="1"/>
</dbReference>
<dbReference type="PANTHER" id="PTHR21098">
    <property type="entry name" value="RIBOFLAVIN SYNTHASE ALPHA CHAIN"/>
    <property type="match status" value="1"/>
</dbReference>
<protein>
    <recommendedName>
        <fullName evidence="5 9">Riboflavin synthase</fullName>
        <ecNumber evidence="4 9">2.5.1.9</ecNumber>
    </recommendedName>
</protein>
<dbReference type="InterPro" id="IPR001783">
    <property type="entry name" value="Lumazine-bd"/>
</dbReference>
<evidence type="ECO:0000256" key="3">
    <source>
        <dbReference type="ARBA" id="ARBA00004887"/>
    </source>
</evidence>
<dbReference type="InterPro" id="IPR017938">
    <property type="entry name" value="Riboflavin_synthase-like_b-brl"/>
</dbReference>
<accession>A0A161QKZ9</accession>
<evidence type="ECO:0000259" key="11">
    <source>
        <dbReference type="PROSITE" id="PS51177"/>
    </source>
</evidence>
<dbReference type="SUPFAM" id="SSF63380">
    <property type="entry name" value="Riboflavin synthase domain-like"/>
    <property type="match status" value="2"/>
</dbReference>
<sequence length="217" mass="23859">MFTGIIEEKGKIEALQRNGNAMVMTIKASKVIVDVHLGDSISINGVCLTVVSFNHHHFSVDIMPETIYSTSLEGLKKGDEVNLERAMSANSRFGGHIVSGHVDGVGTILSKKREHNAVYFQISVKDRLSRYIIPKGSVAVDGISLTVFDVTDHIFTISIIPHTLQETILGSKQIGDIVNIECDIIGKYVERMLGIKQEETPSTSKLNQTFLEENGFS</sequence>
<dbReference type="PROSITE" id="PS51177">
    <property type="entry name" value="LUMAZINE_BIND"/>
    <property type="match status" value="2"/>
</dbReference>
<evidence type="ECO:0000256" key="5">
    <source>
        <dbReference type="ARBA" id="ARBA00013950"/>
    </source>
</evidence>
<evidence type="ECO:0000313" key="12">
    <source>
        <dbReference type="EMBL" id="KYG30727.1"/>
    </source>
</evidence>
<name>A0A161QKZ9_9BACI</name>
<keyword evidence="8" id="KW-0677">Repeat</keyword>
<dbReference type="EC" id="2.5.1.9" evidence="4 9"/>
<comment type="catalytic activity">
    <reaction evidence="1">
        <text>2 6,7-dimethyl-8-(1-D-ribityl)lumazine + H(+) = 5-amino-6-(D-ribitylamino)uracil + riboflavin</text>
        <dbReference type="Rhea" id="RHEA:20772"/>
        <dbReference type="ChEBI" id="CHEBI:15378"/>
        <dbReference type="ChEBI" id="CHEBI:15934"/>
        <dbReference type="ChEBI" id="CHEBI:57986"/>
        <dbReference type="ChEBI" id="CHEBI:58201"/>
        <dbReference type="EC" id="2.5.1.9"/>
    </reaction>
</comment>
<dbReference type="FunFam" id="2.40.30.20:FF:000014">
    <property type="entry name" value="Riboflavin synthase, alpha subunit"/>
    <property type="match status" value="1"/>
</dbReference>
<dbReference type="GO" id="GO:0004746">
    <property type="term" value="F:riboflavin synthase activity"/>
    <property type="evidence" value="ECO:0007669"/>
    <property type="project" value="UniProtKB-UniRule"/>
</dbReference>
<evidence type="ECO:0000256" key="6">
    <source>
        <dbReference type="ARBA" id="ARBA00022619"/>
    </source>
</evidence>
<evidence type="ECO:0000256" key="1">
    <source>
        <dbReference type="ARBA" id="ARBA00000968"/>
    </source>
</evidence>
<feature type="repeat" description="Lumazine-binding" evidence="10">
    <location>
        <begin position="1"/>
        <end position="96"/>
    </location>
</feature>
<feature type="domain" description="Lumazine-binding" evidence="11">
    <location>
        <begin position="1"/>
        <end position="96"/>
    </location>
</feature>
<dbReference type="GO" id="GO:0009231">
    <property type="term" value="P:riboflavin biosynthetic process"/>
    <property type="evidence" value="ECO:0007669"/>
    <property type="project" value="UniProtKB-KW"/>
</dbReference>
<organism evidence="12 13">
    <name type="scientific">Alkalihalobacillus trypoxylicola</name>
    <dbReference type="NCBI Taxonomy" id="519424"/>
    <lineage>
        <taxon>Bacteria</taxon>
        <taxon>Bacillati</taxon>
        <taxon>Bacillota</taxon>
        <taxon>Bacilli</taxon>
        <taxon>Bacillales</taxon>
        <taxon>Bacillaceae</taxon>
        <taxon>Alkalihalobacillus</taxon>
    </lineage>
</organism>
<dbReference type="OrthoDB" id="9788537at2"/>
<evidence type="ECO:0000256" key="10">
    <source>
        <dbReference type="PROSITE-ProRule" id="PRU00524"/>
    </source>
</evidence>
<keyword evidence="6" id="KW-0686">Riboflavin biosynthesis</keyword>
<keyword evidence="7" id="KW-0808">Transferase</keyword>
<dbReference type="Gene3D" id="2.40.30.20">
    <property type="match status" value="2"/>
</dbReference>
<comment type="function">
    <text evidence="2">Catalyzes the dismutation of two molecules of 6,7-dimethyl-8-ribityllumazine, resulting in the formation of riboflavin and 5-amino-6-(D-ribitylamino)uracil.</text>
</comment>
<comment type="caution">
    <text evidence="12">The sequence shown here is derived from an EMBL/GenBank/DDBJ whole genome shotgun (WGS) entry which is preliminary data.</text>
</comment>
<evidence type="ECO:0000256" key="7">
    <source>
        <dbReference type="ARBA" id="ARBA00022679"/>
    </source>
</evidence>
<dbReference type="InterPro" id="IPR023366">
    <property type="entry name" value="ATP_synth_asu-like_sf"/>
</dbReference>
<dbReference type="Proteomes" id="UP000075806">
    <property type="component" value="Unassembled WGS sequence"/>
</dbReference>
<dbReference type="PIRSF" id="PIRSF000498">
    <property type="entry name" value="Riboflavin_syn_A"/>
    <property type="match status" value="1"/>
</dbReference>
<dbReference type="RefSeq" id="WP_061948891.1">
    <property type="nucleotide sequence ID" value="NZ_LTAO01000016.1"/>
</dbReference>
<dbReference type="PANTHER" id="PTHR21098:SF12">
    <property type="entry name" value="RIBOFLAVIN SYNTHASE"/>
    <property type="match status" value="1"/>
</dbReference>
<evidence type="ECO:0000256" key="9">
    <source>
        <dbReference type="NCBIfam" id="TIGR00187"/>
    </source>
</evidence>
<dbReference type="InterPro" id="IPR026017">
    <property type="entry name" value="Lumazine-bd_dom"/>
</dbReference>
<keyword evidence="13" id="KW-1185">Reference proteome</keyword>
<dbReference type="NCBIfam" id="NF009566">
    <property type="entry name" value="PRK13020.1"/>
    <property type="match status" value="1"/>
</dbReference>
<dbReference type="AlphaFoldDB" id="A0A161QKZ9"/>
<evidence type="ECO:0000256" key="2">
    <source>
        <dbReference type="ARBA" id="ARBA00002803"/>
    </source>
</evidence>
<comment type="pathway">
    <text evidence="3">Cofactor biosynthesis; riboflavin biosynthesis; riboflavin from 2-hydroxy-3-oxobutyl phosphate and 5-amino-6-(D-ribitylamino)uracil: step 2/2.</text>
</comment>
<dbReference type="Pfam" id="PF00677">
    <property type="entry name" value="Lum_binding"/>
    <property type="match status" value="2"/>
</dbReference>
<feature type="domain" description="Lumazine-binding" evidence="11">
    <location>
        <begin position="97"/>
        <end position="193"/>
    </location>
</feature>
<dbReference type="CDD" id="cd00402">
    <property type="entry name" value="Riboflavin_synthase_like"/>
    <property type="match status" value="1"/>
</dbReference>
<reference evidence="12" key="1">
    <citation type="submission" date="2016-02" db="EMBL/GenBank/DDBJ databases">
        <title>Genome sequence of Bacillus trypoxylicola KCTC 13244(T).</title>
        <authorList>
            <person name="Jeong H."/>
            <person name="Park S.-H."/>
            <person name="Choi S.-K."/>
        </authorList>
    </citation>
    <scope>NUCLEOTIDE SEQUENCE [LARGE SCALE GENOMIC DNA]</scope>
    <source>
        <strain evidence="12">KCTC 13244</strain>
    </source>
</reference>
<feature type="repeat" description="Lumazine-binding" evidence="10">
    <location>
        <begin position="97"/>
        <end position="193"/>
    </location>
</feature>
<evidence type="ECO:0000256" key="8">
    <source>
        <dbReference type="ARBA" id="ARBA00022737"/>
    </source>
</evidence>
<dbReference type="FunFam" id="2.40.30.20:FF:000004">
    <property type="entry name" value="Riboflavin synthase, alpha subunit"/>
    <property type="match status" value="1"/>
</dbReference>